<dbReference type="Gene3D" id="2.20.25.90">
    <property type="entry name" value="ADC-like domains"/>
    <property type="match status" value="1"/>
</dbReference>
<dbReference type="AlphaFoldDB" id="A0AAP8D2I7"/>
<comment type="cofactor">
    <cofactor evidence="2">
        <name>[4Fe-4S] cluster</name>
        <dbReference type="ChEBI" id="CHEBI:49883"/>
    </cofactor>
</comment>
<dbReference type="Gene3D" id="1.10.10.1100">
    <property type="entry name" value="BFD-like [2Fe-2S]-binding domain"/>
    <property type="match status" value="1"/>
</dbReference>
<dbReference type="Gene3D" id="2.40.40.20">
    <property type="match status" value="1"/>
</dbReference>
<proteinExistence type="inferred from homology"/>
<evidence type="ECO:0000256" key="9">
    <source>
        <dbReference type="ARBA" id="ARBA00023014"/>
    </source>
</evidence>
<dbReference type="InterPro" id="IPR006657">
    <property type="entry name" value="MoPterin_dinucl-bd_dom"/>
</dbReference>
<dbReference type="InterPro" id="IPR006656">
    <property type="entry name" value="Mopterin_OxRdtase"/>
</dbReference>
<keyword evidence="4" id="KW-0004">4Fe-4S</keyword>
<dbReference type="GO" id="GO:0042128">
    <property type="term" value="P:nitrate assimilation"/>
    <property type="evidence" value="ECO:0007669"/>
    <property type="project" value="UniProtKB-KW"/>
</dbReference>
<dbReference type="InterPro" id="IPR050123">
    <property type="entry name" value="Prok_molybdopt-oxidoreductase"/>
</dbReference>
<dbReference type="GO" id="GO:0045333">
    <property type="term" value="P:cellular respiration"/>
    <property type="evidence" value="ECO:0007669"/>
    <property type="project" value="UniProtKB-ARBA"/>
</dbReference>
<evidence type="ECO:0000259" key="11">
    <source>
        <dbReference type="PROSITE" id="PS51669"/>
    </source>
</evidence>
<dbReference type="Proteomes" id="UP000216164">
    <property type="component" value="Unassembled WGS sequence"/>
</dbReference>
<name>A0AAP8D2I7_RALSL</name>
<dbReference type="GO" id="GO:0046872">
    <property type="term" value="F:metal ion binding"/>
    <property type="evidence" value="ECO:0007669"/>
    <property type="project" value="UniProtKB-KW"/>
</dbReference>
<dbReference type="SMART" id="SM00926">
    <property type="entry name" value="Molybdop_Fe4S4"/>
    <property type="match status" value="1"/>
</dbReference>
<evidence type="ECO:0000256" key="3">
    <source>
        <dbReference type="ARBA" id="ARBA00008747"/>
    </source>
</evidence>
<keyword evidence="5" id="KW-0500">Molybdenum</keyword>
<keyword evidence="7" id="KW-0560">Oxidoreductase</keyword>
<dbReference type="SUPFAM" id="SSF53706">
    <property type="entry name" value="Formate dehydrogenase/DMSO reductase, domains 1-3"/>
    <property type="match status" value="1"/>
</dbReference>
<dbReference type="GO" id="GO:1990204">
    <property type="term" value="C:oxidoreductase complex"/>
    <property type="evidence" value="ECO:0007669"/>
    <property type="project" value="UniProtKB-ARBA"/>
</dbReference>
<comment type="cofactor">
    <cofactor evidence="1">
        <name>Mo-bis(molybdopterin guanine dinucleotide)</name>
        <dbReference type="ChEBI" id="CHEBI:60539"/>
    </cofactor>
</comment>
<evidence type="ECO:0000256" key="6">
    <source>
        <dbReference type="ARBA" id="ARBA00022723"/>
    </source>
</evidence>
<keyword evidence="9" id="KW-0411">Iron-sulfur</keyword>
<evidence type="ECO:0000256" key="8">
    <source>
        <dbReference type="ARBA" id="ARBA00023004"/>
    </source>
</evidence>
<sequence>MTMTTIPLHPLTEAVRTTCPYCGVGCGVLATPRADGSVGIAGDPAHPANAGRLCVKGSALGETVDLDGRLLHPAMRARTADTDGDASPAPLRRVSWDAALDAVAQGFRRIVDTHGPDAVALYVSGQLLTEDYYVANKLMKGFIGSANIDTNSRLCMSSAVAGHKRAFGEDLVPVCYDDLEAADLIVLVGSNTAWCHPILFQRIVRVKEARPEVKVVVIDPRHTATCELADLHLPIKPGTDVWLFNGLLSFLAHRQGGSAVDRNFVDRHTGSLDEALRIADTEAADVAAVARACKLKLDDLLTFYGWFADTQRTITAFSQGVNQSSAGTDKVNSIINCHLLTGRIGRAGMGPFSITGQPNAMGGREVGGLANMLAAHLELHEPRHRELVQTFWSAPRMADKVGLKAVDLFDAIEAGRVKAVWIMGTNPVVSLPDADQVRRALAKCELVVASDIVEATDTTVLADIVLPALGWGEKDGTVTNSERRISRQRAFLPAPGEARADWEIIADVARRMGYDGFDFKTGHAVFDEHARLSAFANDAQGVRRAFHLGGLTGLDAGAYDGMAPVQWPVTLSGASEARLFSDGRFAHADGRARFVPTPARAPVHAPDSDYPLILNTGRVRDQWHTMTRTGRAPKLADHVPEPFVDLHPHDALLAGVREGALARVGSRWGSVVARVRMSGGIARGSVFVPIHWNSQFASDARVGAVVNPVVDPVSGEPEFKHTPVMVEPFDVAWHGFVLSRRALDTDEATWWTRIQGRRFVRYELAGRQPIGSAHAWARRLLGVDDPHADWLEYEDTTARVYRAVHVVDDRIEACVFLSPRPDLPSRNWLAGLFAHDRLEDIDRAGVLLGQPIEAGADAGPTVCSCFGVGRNTICDAIRTKGLQSTGEITACLKAGGNCGSCVPELKRLLVEARVQQAA</sequence>
<dbReference type="PANTHER" id="PTHR43105">
    <property type="entry name" value="RESPIRATORY NITRATE REDUCTASE"/>
    <property type="match status" value="1"/>
</dbReference>
<dbReference type="Pfam" id="PF04324">
    <property type="entry name" value="Fer2_BFD"/>
    <property type="match status" value="1"/>
</dbReference>
<dbReference type="GO" id="GO:0043546">
    <property type="term" value="F:molybdopterin cofactor binding"/>
    <property type="evidence" value="ECO:0007669"/>
    <property type="project" value="InterPro"/>
</dbReference>
<dbReference type="InterPro" id="IPR009010">
    <property type="entry name" value="Asp_de-COase-like_dom_sf"/>
</dbReference>
<evidence type="ECO:0000256" key="10">
    <source>
        <dbReference type="ARBA" id="ARBA00023063"/>
    </source>
</evidence>
<keyword evidence="8" id="KW-0408">Iron</keyword>
<dbReference type="Pfam" id="PF04879">
    <property type="entry name" value="Molybdop_Fe4S4"/>
    <property type="match status" value="1"/>
</dbReference>
<dbReference type="SUPFAM" id="SSF50692">
    <property type="entry name" value="ADC-like"/>
    <property type="match status" value="1"/>
</dbReference>
<dbReference type="Gene3D" id="3.40.228.10">
    <property type="entry name" value="Dimethylsulfoxide Reductase, domain 2"/>
    <property type="match status" value="1"/>
</dbReference>
<reference evidence="12 13" key="1">
    <citation type="submission" date="2017-04" db="EMBL/GenBank/DDBJ databases">
        <title>Genome Announcement: Closed genomes of Ralstonia solanacearum strains K60, UW551, and UW700.</title>
        <authorList>
            <person name="Hayes M."/>
            <person name="Macintyre A.M."/>
            <person name="Allen C."/>
        </authorList>
    </citation>
    <scope>NUCLEOTIDE SEQUENCE [LARGE SCALE GENOMIC DNA]</scope>
    <source>
        <strain evidence="12 13">UW25</strain>
    </source>
</reference>
<dbReference type="GO" id="GO:0051539">
    <property type="term" value="F:4 iron, 4 sulfur cluster binding"/>
    <property type="evidence" value="ECO:0007669"/>
    <property type="project" value="UniProtKB-KW"/>
</dbReference>
<organism evidence="12 13">
    <name type="scientific">Ralstonia solanacearum K60</name>
    <dbReference type="NCBI Taxonomy" id="1091042"/>
    <lineage>
        <taxon>Bacteria</taxon>
        <taxon>Pseudomonadati</taxon>
        <taxon>Pseudomonadota</taxon>
        <taxon>Betaproteobacteria</taxon>
        <taxon>Burkholderiales</taxon>
        <taxon>Burkholderiaceae</taxon>
        <taxon>Ralstonia</taxon>
        <taxon>Ralstonia solanacearum species complex</taxon>
    </lineage>
</organism>
<dbReference type="InterPro" id="IPR027467">
    <property type="entry name" value="MopterinOxRdtase_cofactor_BS"/>
</dbReference>
<dbReference type="CDD" id="cd02791">
    <property type="entry name" value="MopB_CT_Nitrate-R-NapA-like"/>
    <property type="match status" value="1"/>
</dbReference>
<dbReference type="Pfam" id="PF00384">
    <property type="entry name" value="Molybdopterin"/>
    <property type="match status" value="1"/>
</dbReference>
<comment type="caution">
    <text evidence="12">The sequence shown here is derived from an EMBL/GenBank/DDBJ whole genome shotgun (WGS) entry which is preliminary data.</text>
</comment>
<evidence type="ECO:0000256" key="4">
    <source>
        <dbReference type="ARBA" id="ARBA00022485"/>
    </source>
</evidence>
<dbReference type="PROSITE" id="PS51669">
    <property type="entry name" value="4FE4S_MOW_BIS_MGD"/>
    <property type="match status" value="1"/>
</dbReference>
<dbReference type="CDD" id="cd02754">
    <property type="entry name" value="MopB_Nitrate-R-NapA-like"/>
    <property type="match status" value="1"/>
</dbReference>
<comment type="similarity">
    <text evidence="3">Belongs to the prokaryotic molybdopterin-containing oxidoreductase family. NasA/NapA/NarB subfamily.</text>
</comment>
<dbReference type="EMBL" id="NCTK01000002">
    <property type="protein sequence ID" value="OYQ09834.1"/>
    <property type="molecule type" value="Genomic_DNA"/>
</dbReference>
<evidence type="ECO:0000256" key="1">
    <source>
        <dbReference type="ARBA" id="ARBA00001942"/>
    </source>
</evidence>
<dbReference type="PANTHER" id="PTHR43105:SF9">
    <property type="entry name" value="NADPH-FE(3+) OXIDOREDUCTASE SUBUNIT ALPHA"/>
    <property type="match status" value="1"/>
</dbReference>
<evidence type="ECO:0000313" key="13">
    <source>
        <dbReference type="Proteomes" id="UP000216164"/>
    </source>
</evidence>
<dbReference type="PROSITE" id="PS00551">
    <property type="entry name" value="MOLYBDOPTERIN_PROK_1"/>
    <property type="match status" value="1"/>
</dbReference>
<protein>
    <submittedName>
        <fullName evidence="12">Nitrate reductase</fullName>
    </submittedName>
</protein>
<evidence type="ECO:0000256" key="2">
    <source>
        <dbReference type="ARBA" id="ARBA00001966"/>
    </source>
</evidence>
<evidence type="ECO:0000256" key="7">
    <source>
        <dbReference type="ARBA" id="ARBA00023002"/>
    </source>
</evidence>
<feature type="domain" description="4Fe-4S Mo/W bis-MGD-type" evidence="11">
    <location>
        <begin position="12"/>
        <end position="68"/>
    </location>
</feature>
<dbReference type="GO" id="GO:0016020">
    <property type="term" value="C:membrane"/>
    <property type="evidence" value="ECO:0007669"/>
    <property type="project" value="TreeGrafter"/>
</dbReference>
<dbReference type="Pfam" id="PF01568">
    <property type="entry name" value="Molydop_binding"/>
    <property type="match status" value="1"/>
</dbReference>
<evidence type="ECO:0000256" key="5">
    <source>
        <dbReference type="ARBA" id="ARBA00022505"/>
    </source>
</evidence>
<dbReference type="Gene3D" id="3.40.50.740">
    <property type="match status" value="1"/>
</dbReference>
<dbReference type="InterPro" id="IPR041854">
    <property type="entry name" value="BFD-like_2Fe2S-bd_dom_sf"/>
</dbReference>
<dbReference type="RefSeq" id="WP_094395450.1">
    <property type="nucleotide sequence ID" value="NZ_NCTK01000002.1"/>
</dbReference>
<dbReference type="GO" id="GO:0016491">
    <property type="term" value="F:oxidoreductase activity"/>
    <property type="evidence" value="ECO:0007669"/>
    <property type="project" value="UniProtKB-KW"/>
</dbReference>
<keyword evidence="10" id="KW-0534">Nitrate assimilation</keyword>
<dbReference type="InterPro" id="IPR041957">
    <property type="entry name" value="CT_Nitrate-R-NapA-like"/>
</dbReference>
<keyword evidence="6" id="KW-0479">Metal-binding</keyword>
<dbReference type="InterPro" id="IPR007419">
    <property type="entry name" value="BFD-like_2Fe2S-bd_dom"/>
</dbReference>
<accession>A0AAP8D2I7</accession>
<evidence type="ECO:0000313" key="12">
    <source>
        <dbReference type="EMBL" id="OYQ09834.1"/>
    </source>
</evidence>
<gene>
    <name evidence="12" type="ORF">B7R77_23725</name>
</gene>
<dbReference type="InterPro" id="IPR006963">
    <property type="entry name" value="Mopterin_OxRdtase_4Fe-4S_dom"/>
</dbReference>